<feature type="binding site" evidence="5">
    <location>
        <position position="94"/>
    </location>
    <ligand>
        <name>Zn(2+)</name>
        <dbReference type="ChEBI" id="CHEBI:29105"/>
        <label>2</label>
        <note>catalytic</note>
    </ligand>
</feature>
<feature type="binding site" evidence="5">
    <location>
        <position position="144"/>
    </location>
    <ligand>
        <name>Zn(2+)</name>
        <dbReference type="ChEBI" id="CHEBI:29105"/>
        <label>1</label>
        <note>structural</note>
    </ligand>
</feature>
<comment type="caution">
    <text evidence="7">The sequence shown here is derived from an EMBL/GenBank/DDBJ whole genome shotgun (WGS) entry which is preliminary data.</text>
</comment>
<evidence type="ECO:0000313" key="7">
    <source>
        <dbReference type="EMBL" id="KPM44994.1"/>
    </source>
</evidence>
<dbReference type="GO" id="GO:0046294">
    <property type="term" value="P:formaldehyde catabolic process"/>
    <property type="evidence" value="ECO:0007669"/>
    <property type="project" value="UniProtKB-UniRule"/>
</dbReference>
<dbReference type="PANTHER" id="PTHR33337">
    <property type="entry name" value="GFA DOMAIN-CONTAINING PROTEIN"/>
    <property type="match status" value="1"/>
</dbReference>
<dbReference type="Gene3D" id="3.90.1590.10">
    <property type="entry name" value="glutathione-dependent formaldehyde- activating enzyme (gfa)"/>
    <property type="match status" value="1"/>
</dbReference>
<dbReference type="AlphaFoldDB" id="A0A0P7BUD6"/>
<feature type="binding site" evidence="5">
    <location>
        <position position="73"/>
    </location>
    <ligand>
        <name>Zn(2+)</name>
        <dbReference type="ChEBI" id="CHEBI:29105"/>
        <label>1</label>
        <note>structural</note>
    </ligand>
</feature>
<dbReference type="EMBL" id="LKCW01000012">
    <property type="protein sequence ID" value="KPM44994.1"/>
    <property type="molecule type" value="Genomic_DNA"/>
</dbReference>
<organism evidence="7 8">
    <name type="scientific">Neonectria ditissima</name>
    <dbReference type="NCBI Taxonomy" id="78410"/>
    <lineage>
        <taxon>Eukaryota</taxon>
        <taxon>Fungi</taxon>
        <taxon>Dikarya</taxon>
        <taxon>Ascomycota</taxon>
        <taxon>Pezizomycotina</taxon>
        <taxon>Sordariomycetes</taxon>
        <taxon>Hypocreomycetidae</taxon>
        <taxon>Hypocreales</taxon>
        <taxon>Nectriaceae</taxon>
        <taxon>Neonectria</taxon>
    </lineage>
</organism>
<evidence type="ECO:0000256" key="4">
    <source>
        <dbReference type="ARBA" id="ARBA00023239"/>
    </source>
</evidence>
<dbReference type="SUPFAM" id="SSF51316">
    <property type="entry name" value="Mss4-like"/>
    <property type="match status" value="1"/>
</dbReference>
<dbReference type="Pfam" id="PF04828">
    <property type="entry name" value="GFA"/>
    <property type="match status" value="1"/>
</dbReference>
<comment type="catalytic activity">
    <reaction evidence="5">
        <text>S-(hydroxymethyl)glutathione = glutathione + formaldehyde</text>
        <dbReference type="Rhea" id="RHEA:22488"/>
        <dbReference type="ChEBI" id="CHEBI:16842"/>
        <dbReference type="ChEBI" id="CHEBI:57925"/>
        <dbReference type="ChEBI" id="CHEBI:58758"/>
        <dbReference type="EC" id="4.4.1.22"/>
    </reaction>
</comment>
<evidence type="ECO:0000313" key="8">
    <source>
        <dbReference type="Proteomes" id="UP000050424"/>
    </source>
</evidence>
<keyword evidence="4 5" id="KW-0456">Lyase</keyword>
<dbReference type="GO" id="GO:0008270">
    <property type="term" value="F:zinc ion binding"/>
    <property type="evidence" value="ECO:0007669"/>
    <property type="project" value="UniProtKB-UniRule"/>
</dbReference>
<dbReference type="InterPro" id="IPR011057">
    <property type="entry name" value="Mss4-like_sf"/>
</dbReference>
<keyword evidence="8" id="KW-1185">Reference proteome</keyword>
<feature type="domain" description="CENP-V/GFA" evidence="6">
    <location>
        <begin position="66"/>
        <end position="212"/>
    </location>
</feature>
<dbReference type="InterPro" id="IPR014185">
    <property type="entry name" value="Formald_GSH"/>
</dbReference>
<feature type="binding site" evidence="5">
    <location>
        <position position="75"/>
    </location>
    <ligand>
        <name>Zn(2+)</name>
        <dbReference type="ChEBI" id="CHEBI:29105"/>
        <label>1</label>
        <note>structural</note>
    </ligand>
</feature>
<protein>
    <recommendedName>
        <fullName evidence="5">Putative glutathione-dependent formaldehyde-activating enzyme</fullName>
        <ecNumber evidence="5">4.4.1.22</ecNumber>
    </recommendedName>
    <alternativeName>
        <fullName evidence="5">S-(hydroxymethyl)glutathione synthase</fullName>
    </alternativeName>
</protein>
<dbReference type="UniPathway" id="UPA00562">
    <property type="reaction ID" value="UER00621"/>
</dbReference>
<reference evidence="7 8" key="1">
    <citation type="submission" date="2015-09" db="EMBL/GenBank/DDBJ databases">
        <title>Draft genome of a European isolate of the apple canker pathogen Neonectria ditissima.</title>
        <authorList>
            <person name="Gomez-Cortecero A."/>
            <person name="Harrison R.J."/>
            <person name="Armitage A.D."/>
        </authorList>
    </citation>
    <scope>NUCLEOTIDE SEQUENCE [LARGE SCALE GENOMIC DNA]</scope>
    <source>
        <strain evidence="7 8">R09/05</strain>
    </source>
</reference>
<dbReference type="Proteomes" id="UP000050424">
    <property type="component" value="Unassembled WGS sequence"/>
</dbReference>
<comment type="cofactor">
    <cofactor evidence="5">
        <name>Zn(2+)</name>
        <dbReference type="ChEBI" id="CHEBI:29105"/>
    </cofactor>
    <text evidence="5">Binds 2 Zn(2+) ions per subunit.</text>
</comment>
<dbReference type="GO" id="GO:0051907">
    <property type="term" value="F:S-(hydroxymethyl)glutathione synthase activity"/>
    <property type="evidence" value="ECO:0007669"/>
    <property type="project" value="UniProtKB-UniRule"/>
</dbReference>
<keyword evidence="2 5" id="KW-0479">Metal-binding</keyword>
<evidence type="ECO:0000256" key="2">
    <source>
        <dbReference type="ARBA" id="ARBA00022723"/>
    </source>
</evidence>
<name>A0A0P7BUD6_9HYPO</name>
<dbReference type="NCBIfam" id="TIGR02820">
    <property type="entry name" value="formald_GSH"/>
    <property type="match status" value="1"/>
</dbReference>
<evidence type="ECO:0000259" key="6">
    <source>
        <dbReference type="PROSITE" id="PS51891"/>
    </source>
</evidence>
<comment type="function">
    <text evidence="5">Catalyzes the condensation of formaldehyde and glutathione to S-hydroxymethylglutathione.</text>
</comment>
<sequence>MANIRTTLSKHKTTALLVASIIPAVLALARFQQQRQLRLAQQQEEMSSLPLHPSLANGITKGNPDFKGGKLRCLCRSNPVEVALGGNVLHNHACGCSKCWKPEGALFSIVAVIPRDQVQVTANADKLHVIDESAAIQRNACKDCGVHLFGRIEKDHPFKGLDFVHVELSDAKGWQEPQFAAFVSSIIEQGFEAERMDAVRAQFKSLGLETYDALSPPLMDAIADWTAKKAGVKPHRL</sequence>
<dbReference type="InterPro" id="IPR006913">
    <property type="entry name" value="CENP-V/GFA"/>
</dbReference>
<dbReference type="HAMAP" id="MF_00723">
    <property type="entry name" value="Formald_GSH"/>
    <property type="match status" value="1"/>
</dbReference>
<evidence type="ECO:0000256" key="5">
    <source>
        <dbReference type="HAMAP-Rule" id="MF_03142"/>
    </source>
</evidence>
<evidence type="ECO:0000256" key="3">
    <source>
        <dbReference type="ARBA" id="ARBA00022833"/>
    </source>
</evidence>
<dbReference type="PANTHER" id="PTHR33337:SF40">
    <property type="entry name" value="CENP-V_GFA DOMAIN-CONTAINING PROTEIN-RELATED"/>
    <property type="match status" value="1"/>
</dbReference>
<dbReference type="EC" id="4.4.1.22" evidence="5"/>
<proteinExistence type="inferred from homology"/>
<dbReference type="NCBIfam" id="NF003829">
    <property type="entry name" value="PRK05417.1"/>
    <property type="match status" value="1"/>
</dbReference>
<dbReference type="OrthoDB" id="3446116at2759"/>
<evidence type="ECO:0000256" key="1">
    <source>
        <dbReference type="ARBA" id="ARBA00005495"/>
    </source>
</evidence>
<feature type="binding site" evidence="5">
    <location>
        <position position="141"/>
    </location>
    <ligand>
        <name>Zn(2+)</name>
        <dbReference type="ChEBI" id="CHEBI:29105"/>
        <label>1</label>
        <note>structural</note>
    </ligand>
</feature>
<keyword evidence="3 5" id="KW-0862">Zinc</keyword>
<gene>
    <name evidence="7" type="ORF">AK830_g1515</name>
</gene>
<feature type="binding site" evidence="5">
    <location>
        <position position="99"/>
    </location>
    <ligand>
        <name>Zn(2+)</name>
        <dbReference type="ChEBI" id="CHEBI:29105"/>
        <label>2</label>
        <note>catalytic</note>
    </ligand>
</feature>
<accession>A0A0P7BUD6</accession>
<dbReference type="STRING" id="78410.A0A0P7BUD6"/>
<dbReference type="PROSITE" id="PS51891">
    <property type="entry name" value="CENP_V_GFA"/>
    <property type="match status" value="1"/>
</dbReference>
<comment type="pathway">
    <text evidence="5">One-carbon metabolism; formaldehyde degradation; formate from formaldehyde (glutathione route): step 1/3.</text>
</comment>
<feature type="binding site" evidence="5">
    <location>
        <position position="96"/>
    </location>
    <ligand>
        <name>Zn(2+)</name>
        <dbReference type="ChEBI" id="CHEBI:29105"/>
        <label>2</label>
        <note>catalytic</note>
    </ligand>
</feature>
<comment type="similarity">
    <text evidence="1 5">Belongs to the Gfa family.</text>
</comment>